<evidence type="ECO:0000256" key="1">
    <source>
        <dbReference type="ARBA" id="ARBA00000077"/>
    </source>
</evidence>
<dbReference type="CDD" id="cd09278">
    <property type="entry name" value="RNase_HI_prokaryote_like"/>
    <property type="match status" value="1"/>
</dbReference>
<comment type="catalytic activity">
    <reaction evidence="1">
        <text>Endonucleolytic cleavage to 5'-phosphomonoester.</text>
        <dbReference type="EC" id="3.1.26.4"/>
    </reaction>
</comment>
<keyword evidence="6" id="KW-0540">Nuclease</keyword>
<gene>
    <name evidence="12" type="ORF">HNP37_000764</name>
</gene>
<evidence type="ECO:0000256" key="5">
    <source>
        <dbReference type="ARBA" id="ARBA00012180"/>
    </source>
</evidence>
<name>A0A7W7IUF3_9FLAO</name>
<dbReference type="PANTHER" id="PTHR10642:SF26">
    <property type="entry name" value="RIBONUCLEASE H1"/>
    <property type="match status" value="1"/>
</dbReference>
<evidence type="ECO:0000256" key="8">
    <source>
        <dbReference type="ARBA" id="ARBA00022759"/>
    </source>
</evidence>
<comment type="caution">
    <text evidence="12">The sequence shown here is derived from an EMBL/GenBank/DDBJ whole genome shotgun (WGS) entry which is preliminary data.</text>
</comment>
<reference evidence="12 13" key="1">
    <citation type="submission" date="2020-08" db="EMBL/GenBank/DDBJ databases">
        <title>Functional genomics of gut bacteria from endangered species of beetles.</title>
        <authorList>
            <person name="Carlos-Shanley C."/>
        </authorList>
    </citation>
    <scope>NUCLEOTIDE SEQUENCE [LARGE SCALE GENOMIC DNA]</scope>
    <source>
        <strain evidence="12 13">S00142</strain>
    </source>
</reference>
<dbReference type="Pfam" id="PF00075">
    <property type="entry name" value="RNase_H"/>
    <property type="match status" value="1"/>
</dbReference>
<evidence type="ECO:0000313" key="12">
    <source>
        <dbReference type="EMBL" id="MBB4800725.1"/>
    </source>
</evidence>
<dbReference type="AlphaFoldDB" id="A0A7W7IUF3"/>
<evidence type="ECO:0000256" key="2">
    <source>
        <dbReference type="ARBA" id="ARBA00001946"/>
    </source>
</evidence>
<dbReference type="InterPro" id="IPR036397">
    <property type="entry name" value="RNaseH_sf"/>
</dbReference>
<comment type="cofactor">
    <cofactor evidence="2">
        <name>Mg(2+)</name>
        <dbReference type="ChEBI" id="CHEBI:18420"/>
    </cofactor>
</comment>
<dbReference type="Proteomes" id="UP000561681">
    <property type="component" value="Unassembled WGS sequence"/>
</dbReference>
<keyword evidence="7" id="KW-0479">Metal-binding</keyword>
<dbReference type="GO" id="GO:0004523">
    <property type="term" value="F:RNA-DNA hybrid ribonuclease activity"/>
    <property type="evidence" value="ECO:0007669"/>
    <property type="project" value="UniProtKB-EC"/>
</dbReference>
<evidence type="ECO:0000256" key="6">
    <source>
        <dbReference type="ARBA" id="ARBA00022722"/>
    </source>
</evidence>
<evidence type="ECO:0000256" key="7">
    <source>
        <dbReference type="ARBA" id="ARBA00022723"/>
    </source>
</evidence>
<keyword evidence="13" id="KW-1185">Reference proteome</keyword>
<dbReference type="InterPro" id="IPR022892">
    <property type="entry name" value="RNaseHI"/>
</dbReference>
<evidence type="ECO:0000256" key="9">
    <source>
        <dbReference type="ARBA" id="ARBA00022801"/>
    </source>
</evidence>
<proteinExistence type="inferred from homology"/>
<evidence type="ECO:0000256" key="4">
    <source>
        <dbReference type="ARBA" id="ARBA00011245"/>
    </source>
</evidence>
<dbReference type="InterPro" id="IPR012337">
    <property type="entry name" value="RNaseH-like_sf"/>
</dbReference>
<evidence type="ECO:0000256" key="3">
    <source>
        <dbReference type="ARBA" id="ARBA00005300"/>
    </source>
</evidence>
<accession>A0A7W7IUF3</accession>
<dbReference type="GO" id="GO:0043137">
    <property type="term" value="P:DNA replication, removal of RNA primer"/>
    <property type="evidence" value="ECO:0007669"/>
    <property type="project" value="TreeGrafter"/>
</dbReference>
<dbReference type="EMBL" id="JACHLD010000001">
    <property type="protein sequence ID" value="MBB4800725.1"/>
    <property type="molecule type" value="Genomic_DNA"/>
</dbReference>
<dbReference type="PANTHER" id="PTHR10642">
    <property type="entry name" value="RIBONUCLEASE H1"/>
    <property type="match status" value="1"/>
</dbReference>
<dbReference type="GO" id="GO:0046872">
    <property type="term" value="F:metal ion binding"/>
    <property type="evidence" value="ECO:0007669"/>
    <property type="project" value="UniProtKB-KW"/>
</dbReference>
<dbReference type="GO" id="GO:0003676">
    <property type="term" value="F:nucleic acid binding"/>
    <property type="evidence" value="ECO:0007669"/>
    <property type="project" value="InterPro"/>
</dbReference>
<dbReference type="SUPFAM" id="SSF53098">
    <property type="entry name" value="Ribonuclease H-like"/>
    <property type="match status" value="1"/>
</dbReference>
<dbReference type="EC" id="3.1.26.4" evidence="5"/>
<dbReference type="InterPro" id="IPR050092">
    <property type="entry name" value="RNase_H"/>
</dbReference>
<keyword evidence="10" id="KW-0460">Magnesium</keyword>
<dbReference type="InterPro" id="IPR002156">
    <property type="entry name" value="RNaseH_domain"/>
</dbReference>
<comment type="subunit">
    <text evidence="4">Monomer.</text>
</comment>
<dbReference type="Gene3D" id="3.30.420.10">
    <property type="entry name" value="Ribonuclease H-like superfamily/Ribonuclease H"/>
    <property type="match status" value="1"/>
</dbReference>
<keyword evidence="9 12" id="KW-0378">Hydrolase</keyword>
<sequence>MNHEVHIYTDGAAKGNPGNGGYGVVMELVGTPYKKEFYEGFRLTTNNRMELLAVIVGLEKLKNPNMKVLIVSDSKYVVDSVEKKWVFGWEKKGYKDKKNPDLWKRFLIAYRKHQVDFKWIKGHNNHPQNERCDQLAVMASQQPKLSVDVYYETIGSKE</sequence>
<keyword evidence="8" id="KW-0255">Endonuclease</keyword>
<evidence type="ECO:0000256" key="10">
    <source>
        <dbReference type="ARBA" id="ARBA00022842"/>
    </source>
</evidence>
<dbReference type="NCBIfam" id="NF001236">
    <property type="entry name" value="PRK00203.1"/>
    <property type="match status" value="1"/>
</dbReference>
<dbReference type="RefSeq" id="WP_184158587.1">
    <property type="nucleotide sequence ID" value="NZ_JACHLD010000001.1"/>
</dbReference>
<feature type="domain" description="RNase H type-1" evidence="11">
    <location>
        <begin position="1"/>
        <end position="141"/>
    </location>
</feature>
<evidence type="ECO:0000313" key="13">
    <source>
        <dbReference type="Proteomes" id="UP000561681"/>
    </source>
</evidence>
<evidence type="ECO:0000259" key="11">
    <source>
        <dbReference type="PROSITE" id="PS50879"/>
    </source>
</evidence>
<comment type="similarity">
    <text evidence="3">Belongs to the RNase H family.</text>
</comment>
<dbReference type="PROSITE" id="PS50879">
    <property type="entry name" value="RNASE_H_1"/>
    <property type="match status" value="1"/>
</dbReference>
<organism evidence="12 13">
    <name type="scientific">Flavobacterium nitrogenifigens</name>
    <dbReference type="NCBI Taxonomy" id="1617283"/>
    <lineage>
        <taxon>Bacteria</taxon>
        <taxon>Pseudomonadati</taxon>
        <taxon>Bacteroidota</taxon>
        <taxon>Flavobacteriia</taxon>
        <taxon>Flavobacteriales</taxon>
        <taxon>Flavobacteriaceae</taxon>
        <taxon>Flavobacterium</taxon>
    </lineage>
</organism>
<protein>
    <recommendedName>
        <fullName evidence="5">ribonuclease H</fullName>
        <ecNumber evidence="5">3.1.26.4</ecNumber>
    </recommendedName>
</protein>